<keyword evidence="2" id="KW-1185">Reference proteome</keyword>
<protein>
    <submittedName>
        <fullName evidence="1">Uncharacterized protein</fullName>
    </submittedName>
</protein>
<evidence type="ECO:0000313" key="1">
    <source>
        <dbReference type="EMBL" id="RIV19725.1"/>
    </source>
</evidence>
<proteinExistence type="predicted"/>
<organism evidence="1 2">
    <name type="scientific">Fibrisoma montanum</name>
    <dbReference type="NCBI Taxonomy" id="2305895"/>
    <lineage>
        <taxon>Bacteria</taxon>
        <taxon>Pseudomonadati</taxon>
        <taxon>Bacteroidota</taxon>
        <taxon>Cytophagia</taxon>
        <taxon>Cytophagales</taxon>
        <taxon>Spirosomataceae</taxon>
        <taxon>Fibrisoma</taxon>
    </lineage>
</organism>
<dbReference type="EMBL" id="QXED01000007">
    <property type="protein sequence ID" value="RIV19725.1"/>
    <property type="molecule type" value="Genomic_DNA"/>
</dbReference>
<dbReference type="Proteomes" id="UP000283523">
    <property type="component" value="Unassembled WGS sequence"/>
</dbReference>
<comment type="caution">
    <text evidence="1">The sequence shown here is derived from an EMBL/GenBank/DDBJ whole genome shotgun (WGS) entry which is preliminary data.</text>
</comment>
<name>A0A418M247_9BACT</name>
<dbReference type="OrthoDB" id="1031347at2"/>
<gene>
    <name evidence="1" type="ORF">DYU11_22615</name>
</gene>
<evidence type="ECO:0000313" key="2">
    <source>
        <dbReference type="Proteomes" id="UP000283523"/>
    </source>
</evidence>
<sequence length="259" mass="27043">MSQPHFKQIRGKVTPGMLDISTASAPGDPASRSFVQTTIDNSLYGLDFKPSVRVATTGNLAALSGLIVVDGITLLAGDRVLVKDQTTQTANGIWVAAAGAWARSPDADNNGEVTAGMAVSVEEGTTNARTTWRISNTGNIVLGTTNITFQLFSSTYYATPTAQNKNMAALLTTNDFDLACNTGIAATPAQGSFVEVKVNGLTVNVGNGVKTGEAYFSGDSGTTARALNAILAGDKLYWVGSAAGYQLDTNDRVDFVYVV</sequence>
<accession>A0A418M247</accession>
<dbReference type="AlphaFoldDB" id="A0A418M247"/>
<dbReference type="RefSeq" id="WP_119670011.1">
    <property type="nucleotide sequence ID" value="NZ_QXED01000007.1"/>
</dbReference>
<reference evidence="1 2" key="1">
    <citation type="submission" date="2018-08" db="EMBL/GenBank/DDBJ databases">
        <title>Fibrisoma montanum sp. nov., isolated from Danxia mountain soil.</title>
        <authorList>
            <person name="Huang Y."/>
        </authorList>
    </citation>
    <scope>NUCLEOTIDE SEQUENCE [LARGE SCALE GENOMIC DNA]</scope>
    <source>
        <strain evidence="1 2">HYT19</strain>
    </source>
</reference>